<dbReference type="InterPro" id="IPR011990">
    <property type="entry name" value="TPR-like_helical_dom_sf"/>
</dbReference>
<evidence type="ECO:0008006" key="6">
    <source>
        <dbReference type="Google" id="ProtNLM"/>
    </source>
</evidence>
<name>A0ABD2W417_9HYME</name>
<evidence type="ECO:0000313" key="4">
    <source>
        <dbReference type="EMBL" id="KAL3387444.1"/>
    </source>
</evidence>
<keyword evidence="5" id="KW-1185">Reference proteome</keyword>
<feature type="repeat" description="TPR" evidence="3">
    <location>
        <begin position="442"/>
        <end position="475"/>
    </location>
</feature>
<sequence length="1303" mass="148159">MSKDGKVALKEAKELLKKQEYSLAIKMCKKVIKEDKKNYNAHVLMGAALKEVEALRSQAPMSLKKAIDLQPDNPLAWQGLLVFYEGEKDNAETWTELIPVYNQILQFESDTAKFINHLKNLITTLLKLKNDDLLAQSVKVLIKLRQQYASDEEKYKKIIEAIAVILTQYPKLTHDYDAILEETLIYLIEDESSLNRHEYYKKYLKHLYKMEKFDELFVEATKMHNIFNQDIYPLEWICRVYSEHSITHDKHPDIDIVVFYETLLDHDNDSILGYFAKAVNLYETENLIDSRNILNQLVAIKPKWFHVWLLLGKINIKLYCWEEAEYAATNALSLVPEGDPHKLIPAINIILLESLIKSGNELKVKKAEEIFEELSDNSLKSSVLRAHLYVNLGNPKANMMINDLKNKSETAAAAAVLCALNLLENKQFEEAADVLGSVLESSNAWLTLGKIYWEMADFGHSLMALLKGISADPYNWECLVYLGRYHQEYSKDYDRSRKCYQKALQINPNSAQAGIGLSSLHRLLKNTDENIQFLQQLTSSGKGPKWALIQLGLQFLDKNEPNEAVSAFRNAVKTDPSDSNCWECLADAYLARGAHLSALRSYERVLHLNPESFYSKVQLANIELLIGDLKSAKTKFREIISLNKTNPSALKGLAESCFKLGKEHASAQLLARARDDYQDAIDSLIQAVELKKPYMCIWKLLGDICYNVVELPEKYCYLNGIPSMLQYDPENAKNVIHRKEIFLLSIKCYCIALNISKDSSLLWHDLSQCYLAKYHSKSNEDKKEDIKKCLAAAKEAVNADPLSWNHWNLLGVVCMVEDVKNYALAQHCFAMALDLQSNNPIPWTNLGSLYLILGDAYRANEAFSWAQRMDPAYINCWIGQALIAENIGRTEAIDLFRHSTQLGYHPESAKGYAHLVLKTIMDPDAKKDVLYNYAIEKIHAVTVASDSLNWYLVHETDDPCALNTYGLLLERQKLYKPAAKQFSLALNYLVDKKLKDKVNINLARVLVSTDQYIESVEACAAVKDASFASHCQLALSLFKAESFKESYEAYEAALHHLADTETDKAHVLCAMAAMAFMFQESNDAKTLLYQSISIKPPIISGLLALAALGMLDHDKNLTELVLKELKVFDNDPKYRYDIAKITAYSYLIEQDMEGACRILCKYAHRYPDSPELWTSLARTLLKMNDLAFTKFVEKALFLGRNTSCEDISKITCMSALTKLITSNPTTGLRSVLNIVHSFPANVDSWSNLITALLPRWSKISQSNAHWLMVLASRIRHSLVCTRSMEQWLLKNEKEANDIAYCTQ</sequence>
<dbReference type="PANTHER" id="PTHR15704:SF7">
    <property type="entry name" value="SUPERKILLER COMPLEX PROTEIN 3"/>
    <property type="match status" value="1"/>
</dbReference>
<evidence type="ECO:0000256" key="1">
    <source>
        <dbReference type="ARBA" id="ARBA00022737"/>
    </source>
</evidence>
<protein>
    <recommendedName>
        <fullName evidence="6">Tetratricopeptide repeat protein 37</fullName>
    </recommendedName>
</protein>
<dbReference type="Proteomes" id="UP001627154">
    <property type="component" value="Unassembled WGS sequence"/>
</dbReference>
<comment type="caution">
    <text evidence="4">The sequence shown here is derived from an EMBL/GenBank/DDBJ whole genome shotgun (WGS) entry which is preliminary data.</text>
</comment>
<proteinExistence type="predicted"/>
<organism evidence="4 5">
    <name type="scientific">Trichogramma kaykai</name>
    <dbReference type="NCBI Taxonomy" id="54128"/>
    <lineage>
        <taxon>Eukaryota</taxon>
        <taxon>Metazoa</taxon>
        <taxon>Ecdysozoa</taxon>
        <taxon>Arthropoda</taxon>
        <taxon>Hexapoda</taxon>
        <taxon>Insecta</taxon>
        <taxon>Pterygota</taxon>
        <taxon>Neoptera</taxon>
        <taxon>Endopterygota</taxon>
        <taxon>Hymenoptera</taxon>
        <taxon>Apocrita</taxon>
        <taxon>Proctotrupomorpha</taxon>
        <taxon>Chalcidoidea</taxon>
        <taxon>Trichogrammatidae</taxon>
        <taxon>Trichogramma</taxon>
    </lineage>
</organism>
<dbReference type="Pfam" id="PF13432">
    <property type="entry name" value="TPR_16"/>
    <property type="match status" value="1"/>
</dbReference>
<dbReference type="InterPro" id="IPR039226">
    <property type="entry name" value="Ski3/TTC37"/>
</dbReference>
<feature type="repeat" description="TPR" evidence="3">
    <location>
        <begin position="579"/>
        <end position="612"/>
    </location>
</feature>
<evidence type="ECO:0000256" key="3">
    <source>
        <dbReference type="PROSITE-ProRule" id="PRU00339"/>
    </source>
</evidence>
<dbReference type="SUPFAM" id="SSF48452">
    <property type="entry name" value="TPR-like"/>
    <property type="match status" value="4"/>
</dbReference>
<dbReference type="EMBL" id="JBJJXI010000137">
    <property type="protein sequence ID" value="KAL3387444.1"/>
    <property type="molecule type" value="Genomic_DNA"/>
</dbReference>
<evidence type="ECO:0000313" key="5">
    <source>
        <dbReference type="Proteomes" id="UP001627154"/>
    </source>
</evidence>
<evidence type="ECO:0000256" key="2">
    <source>
        <dbReference type="ARBA" id="ARBA00022803"/>
    </source>
</evidence>
<feature type="repeat" description="TPR" evidence="3">
    <location>
        <begin position="840"/>
        <end position="873"/>
    </location>
</feature>
<keyword evidence="2 3" id="KW-0802">TPR repeat</keyword>
<gene>
    <name evidence="4" type="ORF">TKK_017370</name>
</gene>
<dbReference type="SMART" id="SM00028">
    <property type="entry name" value="TPR"/>
    <property type="match status" value="12"/>
</dbReference>
<dbReference type="Gene3D" id="1.25.40.10">
    <property type="entry name" value="Tetratricopeptide repeat domain"/>
    <property type="match status" value="6"/>
</dbReference>
<keyword evidence="1" id="KW-0677">Repeat</keyword>
<dbReference type="PANTHER" id="PTHR15704">
    <property type="entry name" value="SUPERKILLER 3 PROTEIN-RELATED"/>
    <property type="match status" value="1"/>
</dbReference>
<dbReference type="PROSITE" id="PS50005">
    <property type="entry name" value="TPR"/>
    <property type="match status" value="4"/>
</dbReference>
<feature type="repeat" description="TPR" evidence="3">
    <location>
        <begin position="545"/>
        <end position="578"/>
    </location>
</feature>
<dbReference type="InterPro" id="IPR019734">
    <property type="entry name" value="TPR_rpt"/>
</dbReference>
<reference evidence="4 5" key="1">
    <citation type="journal article" date="2024" name="bioRxiv">
        <title>A reference genome for Trichogramma kaykai: A tiny desert-dwelling parasitoid wasp with competing sex-ratio distorters.</title>
        <authorList>
            <person name="Culotta J."/>
            <person name="Lindsey A.R."/>
        </authorList>
    </citation>
    <scope>NUCLEOTIDE SEQUENCE [LARGE SCALE GENOMIC DNA]</scope>
    <source>
        <strain evidence="4 5">KSX58</strain>
    </source>
</reference>
<dbReference type="Pfam" id="PF13181">
    <property type="entry name" value="TPR_8"/>
    <property type="match status" value="2"/>
</dbReference>
<accession>A0ABD2W417</accession>